<dbReference type="EMBL" id="OX465079">
    <property type="protein sequence ID" value="CAI9277279.1"/>
    <property type="molecule type" value="Genomic_DNA"/>
</dbReference>
<proteinExistence type="predicted"/>
<accession>A0AA35YNT4</accession>
<evidence type="ECO:0000313" key="1">
    <source>
        <dbReference type="EMBL" id="CAI9277279.1"/>
    </source>
</evidence>
<reference evidence="1" key="1">
    <citation type="submission" date="2023-04" db="EMBL/GenBank/DDBJ databases">
        <authorList>
            <person name="Vijverberg K."/>
            <person name="Xiong W."/>
            <person name="Schranz E."/>
        </authorList>
    </citation>
    <scope>NUCLEOTIDE SEQUENCE</scope>
</reference>
<protein>
    <submittedName>
        <fullName evidence="1">Uncharacterized protein</fullName>
    </submittedName>
</protein>
<dbReference type="Proteomes" id="UP001177003">
    <property type="component" value="Chromosome 3"/>
</dbReference>
<name>A0AA35YNT4_LACSI</name>
<organism evidence="1 2">
    <name type="scientific">Lactuca saligna</name>
    <name type="common">Willowleaf lettuce</name>
    <dbReference type="NCBI Taxonomy" id="75948"/>
    <lineage>
        <taxon>Eukaryota</taxon>
        <taxon>Viridiplantae</taxon>
        <taxon>Streptophyta</taxon>
        <taxon>Embryophyta</taxon>
        <taxon>Tracheophyta</taxon>
        <taxon>Spermatophyta</taxon>
        <taxon>Magnoliopsida</taxon>
        <taxon>eudicotyledons</taxon>
        <taxon>Gunneridae</taxon>
        <taxon>Pentapetalae</taxon>
        <taxon>asterids</taxon>
        <taxon>campanulids</taxon>
        <taxon>Asterales</taxon>
        <taxon>Asteraceae</taxon>
        <taxon>Cichorioideae</taxon>
        <taxon>Cichorieae</taxon>
        <taxon>Lactucinae</taxon>
        <taxon>Lactuca</taxon>
    </lineage>
</organism>
<sequence>MPFPLLQVYRGVRKRGTTRSCRSSPSNHCCQQQRSSIAVSTSVILPRTVGFYLILTVDKRGPDFQHEQPKPLLHYQRLLLLLSFRLDLLSATKAWKPIGDRRRMNPHLHCFRSIPSPIHPMLPPEIMLYQLLDLATPVPLIVIFKSK</sequence>
<keyword evidence="2" id="KW-1185">Reference proteome</keyword>
<dbReference type="AlphaFoldDB" id="A0AA35YNT4"/>
<evidence type="ECO:0000313" key="2">
    <source>
        <dbReference type="Proteomes" id="UP001177003"/>
    </source>
</evidence>
<gene>
    <name evidence="1" type="ORF">LSALG_LOCUS17213</name>
</gene>